<evidence type="ECO:0000313" key="2">
    <source>
        <dbReference type="Proteomes" id="UP000531216"/>
    </source>
</evidence>
<dbReference type="EMBL" id="JACIDO010000019">
    <property type="protein sequence ID" value="MBB3938151.1"/>
    <property type="molecule type" value="Genomic_DNA"/>
</dbReference>
<sequence>MGSIWIREFTGGLDTRRRPETTQGGTLIEATDGHVNRGGEFEQRAAFVLSHTLPTGTTGLAYDKTGLVVFGDAEASPAMPAGVRYQRLQHVDDVQLEQVLSADLYAGKLYVVGEFSDGSRVHFYDGVRVDDWYDGRARVSFTLTRVIEPAAIEFITINGVRIIPPGPITLSADFSTSAERIADAINGFVSEPNYTAASRGATVIIVADTAGTTANGYGLSVSGDSDNVQITTVFAAMAGGADPSTVFVPGSFVKTVGSKVYSLSDSNLHFSGIQRPTEWQTDATGAGFIDLSTESSGAEDLVALAKYQGFIAIFAERTIQVWYVDPDPALNKQVQVLNNTGTGCARSMTQFGDNDLFYLAESGLRSLRARDSSNAAATTDIGVPIDDLVTDALSELGENGMKRVIGLIEPRDSRFWLVIGDRIFVFSYFPGSSVSAWSVYRPGFVVDDAVVFRQRVYVRSGDRILAYGGTGPKREYDDTPARARLPFLDGDAPARQKRLTGVDASLDGVWRLSVSTDPNAPEAMDVVGILNQTTFGLGQVPVMGGGTHVSLLLESEGPGPHRLASLVIHYDSDEEAT</sequence>
<keyword evidence="2" id="KW-1185">Reference proteome</keyword>
<dbReference type="AlphaFoldDB" id="A0A7W6BUC8"/>
<dbReference type="Proteomes" id="UP000531216">
    <property type="component" value="Unassembled WGS sequence"/>
</dbReference>
<proteinExistence type="predicted"/>
<gene>
    <name evidence="1" type="ORF">GGR05_004322</name>
</gene>
<accession>A0A7W6BUC8</accession>
<name>A0A7W6BUC8_9HYPH</name>
<protein>
    <submittedName>
        <fullName evidence="1">Uncharacterized protein</fullName>
    </submittedName>
</protein>
<reference evidence="1 2" key="1">
    <citation type="submission" date="2020-08" db="EMBL/GenBank/DDBJ databases">
        <title>Genomic Encyclopedia of Type Strains, Phase IV (KMG-IV): sequencing the most valuable type-strain genomes for metagenomic binning, comparative biology and taxonomic classification.</title>
        <authorList>
            <person name="Goeker M."/>
        </authorList>
    </citation>
    <scope>NUCLEOTIDE SEQUENCE [LARGE SCALE GENOMIC DNA]</scope>
    <source>
        <strain evidence="1 2">DSM 25024</strain>
    </source>
</reference>
<dbReference type="OrthoDB" id="8263896at2"/>
<comment type="caution">
    <text evidence="1">The sequence shown here is derived from an EMBL/GenBank/DDBJ whole genome shotgun (WGS) entry which is preliminary data.</text>
</comment>
<evidence type="ECO:0000313" key="1">
    <source>
        <dbReference type="EMBL" id="MBB3938151.1"/>
    </source>
</evidence>
<organism evidence="1 2">
    <name type="scientific">Aureimonas phyllosphaerae</name>
    <dbReference type="NCBI Taxonomy" id="1166078"/>
    <lineage>
        <taxon>Bacteria</taxon>
        <taxon>Pseudomonadati</taxon>
        <taxon>Pseudomonadota</taxon>
        <taxon>Alphaproteobacteria</taxon>
        <taxon>Hyphomicrobiales</taxon>
        <taxon>Aurantimonadaceae</taxon>
        <taxon>Aureimonas</taxon>
    </lineage>
</organism>
<dbReference type="RefSeq" id="WP_090966506.1">
    <property type="nucleotide sequence ID" value="NZ_FOOA01000030.1"/>
</dbReference>